<dbReference type="OrthoDB" id="62189at2157"/>
<dbReference type="GO" id="GO:0097588">
    <property type="term" value="P:archaeal or bacterial-type flagellum-dependent cell motility"/>
    <property type="evidence" value="ECO:0007669"/>
    <property type="project" value="InterPro"/>
</dbReference>
<gene>
    <name evidence="1" type="ORF">C474_21121</name>
</gene>
<dbReference type="eggNOG" id="arCOG01824">
    <property type="taxonomic scope" value="Archaea"/>
</dbReference>
<proteinExistence type="predicted"/>
<protein>
    <submittedName>
        <fullName evidence="1">Flagellar protein f</fullName>
    </submittedName>
</protein>
<dbReference type="InterPro" id="IPR002774">
    <property type="entry name" value="Flagellin_arc-type"/>
</dbReference>
<dbReference type="PANTHER" id="PTHR42200">
    <property type="entry name" value="ARCHAEAL FLAGELLA-RELATED PROTEIN F-RELATED"/>
    <property type="match status" value="1"/>
</dbReference>
<keyword evidence="2" id="KW-1185">Reference proteome</keyword>
<dbReference type="Proteomes" id="UP000011513">
    <property type="component" value="Unassembled WGS sequence"/>
</dbReference>
<keyword evidence="1" id="KW-0969">Cilium</keyword>
<keyword evidence="1" id="KW-0282">Flagellum</keyword>
<evidence type="ECO:0000313" key="2">
    <source>
        <dbReference type="Proteomes" id="UP000011513"/>
    </source>
</evidence>
<comment type="caution">
    <text evidence="1">The sequence shown here is derived from an EMBL/GenBank/DDBJ whole genome shotgun (WGS) entry which is preliminary data.</text>
</comment>
<dbReference type="EMBL" id="AOIV01000045">
    <property type="protein sequence ID" value="ELZ26239.1"/>
    <property type="molecule type" value="Genomic_DNA"/>
</dbReference>
<reference evidence="1 2" key="1">
    <citation type="journal article" date="2014" name="PLoS Genet.">
        <title>Phylogenetically driven sequencing of extremely halophilic archaea reveals strategies for static and dynamic osmo-response.</title>
        <authorList>
            <person name="Becker E.A."/>
            <person name="Seitzer P.M."/>
            <person name="Tritt A."/>
            <person name="Larsen D."/>
            <person name="Krusor M."/>
            <person name="Yao A.I."/>
            <person name="Wu D."/>
            <person name="Madern D."/>
            <person name="Eisen J.A."/>
            <person name="Darling A.E."/>
            <person name="Facciotti M.T."/>
        </authorList>
    </citation>
    <scope>NUCLEOTIDE SEQUENCE [LARGE SCALE GENOMIC DNA]</scope>
    <source>
        <strain evidence="1 2">JCM 14848</strain>
    </source>
</reference>
<dbReference type="InParanoid" id="M0CWG5"/>
<dbReference type="Pfam" id="PF01917">
    <property type="entry name" value="Flagellin_arch-type"/>
    <property type="match status" value="1"/>
</dbReference>
<accession>M0CWG5</accession>
<dbReference type="AlphaFoldDB" id="M0CWG5"/>
<name>M0CWG5_HALPD</name>
<dbReference type="PANTHER" id="PTHR42200:SF2">
    <property type="entry name" value="ARCHAEAL FLAGELLA-RELATED PROTEIN F"/>
    <property type="match status" value="1"/>
</dbReference>
<keyword evidence="1" id="KW-0966">Cell projection</keyword>
<dbReference type="GO" id="GO:0005198">
    <property type="term" value="F:structural molecule activity"/>
    <property type="evidence" value="ECO:0007669"/>
    <property type="project" value="InterPro"/>
</dbReference>
<evidence type="ECO:0000313" key="1">
    <source>
        <dbReference type="EMBL" id="ELZ26239.1"/>
    </source>
</evidence>
<dbReference type="RefSeq" id="WP_008390289.1">
    <property type="nucleotide sequence ID" value="NZ_AOIV01000045.1"/>
</dbReference>
<sequence>MGFGVSGSAAIIFLGVLICTGTLYTATAGSAERLTDAKHADNERLLERRNTAVDVTSATYTGNESNGYTVSVRIENTGTTTLSVNDTSVLLNNEYVEPSQFDVVEVDGDGSTDIWASGRTLELEYMTDEKPETVTVVTGYGVSDTNVTVVG</sequence>
<organism evidence="1 2">
    <name type="scientific">Halogeometricum pallidum JCM 14848</name>
    <dbReference type="NCBI Taxonomy" id="1227487"/>
    <lineage>
        <taxon>Archaea</taxon>
        <taxon>Methanobacteriati</taxon>
        <taxon>Methanobacteriota</taxon>
        <taxon>Stenosarchaea group</taxon>
        <taxon>Halobacteria</taxon>
        <taxon>Halobacteriales</taxon>
        <taxon>Haloferacaceae</taxon>
        <taxon>Halogeometricum</taxon>
    </lineage>
</organism>